<evidence type="ECO:0000259" key="15">
    <source>
        <dbReference type="PROSITE" id="PS50016"/>
    </source>
</evidence>
<evidence type="ECO:0000256" key="12">
    <source>
        <dbReference type="PROSITE-ProRule" id="PRU00146"/>
    </source>
</evidence>
<dbReference type="AlphaFoldDB" id="A0A7S3UHP9"/>
<evidence type="ECO:0000256" key="7">
    <source>
        <dbReference type="ARBA" id="ARBA00022833"/>
    </source>
</evidence>
<sequence>MVYKLRRRKKETNQREADAKWMKTNSNNNRLDVVFRKRKRTGATGRSKNDPVEMPAKRTRSRRKDGNETKKSAKRKYFTTVQIDDETFSVGDDVYTILEEGFELVEEGDVCQICGKHEREEEVLLECDRCSRGYHLHCLNPPLDSVPEDEWLCPTCSKDEEIDLKMQPYGQNTARMHFLNGRLGVCRIEALYQQQSDMTFGFIARWYYLPEDTHTGRQKHHGAREIFISRHVDENDASSLVRPCKVYAPEKFQRCCHEDDDVYMCEYEYDPSWQRFRRYREDDEEWFADEEYRPMGLLDTSEDEDEDFKPLQECPGLMAAKAKGKRVSNAANVHRGRREGSNQGIGRRQNIRGLGALQIPEAPRQAPRTVLEKARHTLTLAAVPKEMPCRGMEREKIKTFIHESVEMGVRCVGRSLYISGVPGTGKTATVLEVMRSLKKEREDGLVPKFQFVEINGLKLPSPGHAYTRLYEALTGQYLPPAQALDLLEQRFSVLGSRGSSSVTVVLVDELDQLVTRNQSVLYNLFEWPHRQGSRLCVISIANTMDLPERMLPRITSRLGFTRLGFSPYSQQQIQEIVRSRLQGTSAFRPEGIEYASRKVAAVSGDIRRALELCRRAAEIAEITLKEQGLLAATSPNPAQKGGRGTKQRKDPGIRSVGMREIDTAIKEMFDASHMQLIKNASKQERIFLACACIEARKTGLPEVDIDGVYTRILSMCRLNSEEPLVFTQASAAASRLGAVKLIHTTDGWRHRKRKVSLNVPPDDLVHAFKADEEMPWIYQQISSAIEKD</sequence>
<dbReference type="Gene3D" id="2.30.30.490">
    <property type="match status" value="1"/>
</dbReference>
<dbReference type="SMART" id="SM00382">
    <property type="entry name" value="AAA"/>
    <property type="match status" value="1"/>
</dbReference>
<feature type="region of interest" description="Disordered" evidence="14">
    <location>
        <begin position="633"/>
        <end position="653"/>
    </location>
</feature>
<evidence type="ECO:0000313" key="17">
    <source>
        <dbReference type="EMBL" id="CAE0613531.1"/>
    </source>
</evidence>
<dbReference type="Pfam" id="PF17872">
    <property type="entry name" value="AAA_lid_10"/>
    <property type="match status" value="1"/>
</dbReference>
<dbReference type="Gene3D" id="1.10.8.60">
    <property type="match status" value="1"/>
</dbReference>
<dbReference type="InterPro" id="IPR019787">
    <property type="entry name" value="Znf_PHD-finger"/>
</dbReference>
<evidence type="ECO:0000256" key="11">
    <source>
        <dbReference type="ARBA" id="ARBA00023242"/>
    </source>
</evidence>
<feature type="compositionally biased region" description="Basic residues" evidence="14">
    <location>
        <begin position="1"/>
        <end position="10"/>
    </location>
</feature>
<dbReference type="PANTHER" id="PTHR10763">
    <property type="entry name" value="CELL DIVISION CONTROL PROTEIN 6-RELATED"/>
    <property type="match status" value="1"/>
</dbReference>
<dbReference type="SUPFAM" id="SSF52540">
    <property type="entry name" value="P-loop containing nucleoside triphosphate hydrolases"/>
    <property type="match status" value="1"/>
</dbReference>
<keyword evidence="7" id="KW-0862">Zinc</keyword>
<evidence type="ECO:0000256" key="4">
    <source>
        <dbReference type="ARBA" id="ARBA00022723"/>
    </source>
</evidence>
<dbReference type="GO" id="GO:0003682">
    <property type="term" value="F:chromatin binding"/>
    <property type="evidence" value="ECO:0007669"/>
    <property type="project" value="InterPro"/>
</dbReference>
<protein>
    <recommendedName>
        <fullName evidence="13">Origin recognition complex subunit 1</fullName>
    </recommendedName>
</protein>
<feature type="domain" description="BAH" evidence="16">
    <location>
        <begin position="165"/>
        <end position="280"/>
    </location>
</feature>
<dbReference type="SUPFAM" id="SSF46785">
    <property type="entry name" value="Winged helix' DNA-binding domain"/>
    <property type="match status" value="1"/>
</dbReference>
<dbReference type="InterPro" id="IPR041083">
    <property type="entry name" value="AAA_lid_10"/>
</dbReference>
<keyword evidence="5 13" id="KW-0547">Nucleotide-binding</keyword>
<comment type="subunit">
    <text evidence="13">Component of the origin recognition complex (ORC) composed of at least ORC1, ORC2, ORC3, ORC4, ORC5 and ORC6. ORC is regulated in a cell-cycle and development dependent manner. It is sequentially assembled at the exit from anaphase of mitosis and disassembled as cells enter S phase. Binds unmodified and methylated histone H3.</text>
</comment>
<dbReference type="Pfam" id="PF00004">
    <property type="entry name" value="AAA"/>
    <property type="match status" value="1"/>
</dbReference>
<dbReference type="PANTHER" id="PTHR10763:SF23">
    <property type="entry name" value="ORIGIN RECOGNITION COMPLEX SUBUNIT 1"/>
    <property type="match status" value="1"/>
</dbReference>
<dbReference type="FunFam" id="3.40.50.300:FF:000199">
    <property type="entry name" value="Origin recognition complex subunit 1"/>
    <property type="match status" value="1"/>
</dbReference>
<dbReference type="SMART" id="SM00439">
    <property type="entry name" value="BAH"/>
    <property type="match status" value="1"/>
</dbReference>
<dbReference type="GO" id="GO:0008270">
    <property type="term" value="F:zinc ion binding"/>
    <property type="evidence" value="ECO:0007669"/>
    <property type="project" value="UniProtKB-KW"/>
</dbReference>
<proteinExistence type="inferred from homology"/>
<accession>A0A7S3UHP9</accession>
<feature type="region of interest" description="Disordered" evidence="14">
    <location>
        <begin position="325"/>
        <end position="349"/>
    </location>
</feature>
<dbReference type="SMART" id="SM01074">
    <property type="entry name" value="Cdc6_C"/>
    <property type="match status" value="1"/>
</dbReference>
<dbReference type="GO" id="GO:0016887">
    <property type="term" value="F:ATP hydrolysis activity"/>
    <property type="evidence" value="ECO:0007669"/>
    <property type="project" value="InterPro"/>
</dbReference>
<comment type="subcellular location">
    <subcellularLocation>
        <location evidence="1 13">Nucleus</location>
    </subcellularLocation>
</comment>
<dbReference type="Pfam" id="PF09079">
    <property type="entry name" value="WHD_Cdc6"/>
    <property type="match status" value="1"/>
</dbReference>
<dbReference type="InterPro" id="IPR001965">
    <property type="entry name" value="Znf_PHD"/>
</dbReference>
<dbReference type="PROSITE" id="PS50016">
    <property type="entry name" value="ZF_PHD_2"/>
    <property type="match status" value="1"/>
</dbReference>
<evidence type="ECO:0000256" key="5">
    <source>
        <dbReference type="ARBA" id="ARBA00022741"/>
    </source>
</evidence>
<dbReference type="GO" id="GO:0033314">
    <property type="term" value="P:mitotic DNA replication checkpoint signaling"/>
    <property type="evidence" value="ECO:0007669"/>
    <property type="project" value="TreeGrafter"/>
</dbReference>
<evidence type="ECO:0000256" key="6">
    <source>
        <dbReference type="ARBA" id="ARBA00022771"/>
    </source>
</evidence>
<dbReference type="EMBL" id="HBIS01009032">
    <property type="protein sequence ID" value="CAE0613531.1"/>
    <property type="molecule type" value="Transcribed_RNA"/>
</dbReference>
<dbReference type="GO" id="GO:0005524">
    <property type="term" value="F:ATP binding"/>
    <property type="evidence" value="ECO:0007669"/>
    <property type="project" value="UniProtKB-KW"/>
</dbReference>
<evidence type="ECO:0000256" key="14">
    <source>
        <dbReference type="SAM" id="MobiDB-lite"/>
    </source>
</evidence>
<organism evidence="17">
    <name type="scientific">Picocystis salinarum</name>
    <dbReference type="NCBI Taxonomy" id="88271"/>
    <lineage>
        <taxon>Eukaryota</taxon>
        <taxon>Viridiplantae</taxon>
        <taxon>Chlorophyta</taxon>
        <taxon>Picocystophyceae</taxon>
        <taxon>Picocystales</taxon>
        <taxon>Picocystaceae</taxon>
        <taxon>Picocystis</taxon>
    </lineage>
</organism>
<dbReference type="InterPro" id="IPR050311">
    <property type="entry name" value="ORC1/CDC6"/>
</dbReference>
<dbReference type="Pfam" id="PF00628">
    <property type="entry name" value="PHD"/>
    <property type="match status" value="1"/>
</dbReference>
<dbReference type="InterPro" id="IPR036390">
    <property type="entry name" value="WH_DNA-bd_sf"/>
</dbReference>
<dbReference type="InterPro" id="IPR015163">
    <property type="entry name" value="Cdc6_C"/>
</dbReference>
<evidence type="ECO:0000259" key="16">
    <source>
        <dbReference type="PROSITE" id="PS51038"/>
    </source>
</evidence>
<reference evidence="17" key="1">
    <citation type="submission" date="2021-01" db="EMBL/GenBank/DDBJ databases">
        <authorList>
            <person name="Corre E."/>
            <person name="Pelletier E."/>
            <person name="Niang G."/>
            <person name="Scheremetjew M."/>
            <person name="Finn R."/>
            <person name="Kale V."/>
            <person name="Holt S."/>
            <person name="Cochrane G."/>
            <person name="Meng A."/>
            <person name="Brown T."/>
            <person name="Cohen L."/>
        </authorList>
    </citation>
    <scope>NUCLEOTIDE SEQUENCE</scope>
    <source>
        <strain evidence="17">CCMP1897</strain>
    </source>
</reference>
<keyword evidence="3 13" id="KW-0235">DNA replication</keyword>
<comment type="similarity">
    <text evidence="2 13">Belongs to the ORC1 family.</text>
</comment>
<keyword evidence="11 13" id="KW-0539">Nucleus</keyword>
<dbReference type="InterPro" id="IPR003959">
    <property type="entry name" value="ATPase_AAA_core"/>
</dbReference>
<evidence type="ECO:0000256" key="9">
    <source>
        <dbReference type="ARBA" id="ARBA00022842"/>
    </source>
</evidence>
<evidence type="ECO:0000256" key="3">
    <source>
        <dbReference type="ARBA" id="ARBA00022705"/>
    </source>
</evidence>
<keyword evidence="8 13" id="KW-0067">ATP-binding</keyword>
<dbReference type="Gene3D" id="3.30.40.10">
    <property type="entry name" value="Zinc/RING finger domain, C3HC4 (zinc finger)"/>
    <property type="match status" value="1"/>
</dbReference>
<dbReference type="InterPro" id="IPR043151">
    <property type="entry name" value="BAH_sf"/>
</dbReference>
<feature type="compositionally biased region" description="Basic and acidic residues" evidence="14">
    <location>
        <begin position="11"/>
        <end position="21"/>
    </location>
</feature>
<dbReference type="Pfam" id="PF01426">
    <property type="entry name" value="BAH"/>
    <property type="match status" value="1"/>
</dbReference>
<feature type="domain" description="PHD-type" evidence="15">
    <location>
        <begin position="108"/>
        <end position="159"/>
    </location>
</feature>
<gene>
    <name evidence="17" type="ORF">PSAL00342_LOCUS7430</name>
</gene>
<evidence type="ECO:0000256" key="1">
    <source>
        <dbReference type="ARBA" id="ARBA00004123"/>
    </source>
</evidence>
<dbReference type="PROSITE" id="PS01359">
    <property type="entry name" value="ZF_PHD_1"/>
    <property type="match status" value="1"/>
</dbReference>
<evidence type="ECO:0000256" key="8">
    <source>
        <dbReference type="ARBA" id="ARBA00022840"/>
    </source>
</evidence>
<dbReference type="SMART" id="SM00249">
    <property type="entry name" value="PHD"/>
    <property type="match status" value="1"/>
</dbReference>
<keyword evidence="6 12" id="KW-0863">Zinc-finger</keyword>
<dbReference type="InterPro" id="IPR019786">
    <property type="entry name" value="Zinc_finger_PHD-type_CS"/>
</dbReference>
<dbReference type="InterPro" id="IPR003593">
    <property type="entry name" value="AAA+_ATPase"/>
</dbReference>
<feature type="region of interest" description="Disordered" evidence="14">
    <location>
        <begin position="1"/>
        <end position="73"/>
    </location>
</feature>
<keyword evidence="4" id="KW-0479">Metal-binding</keyword>
<keyword evidence="10 13" id="KW-0238">DNA-binding</keyword>
<dbReference type="InterPro" id="IPR013083">
    <property type="entry name" value="Znf_RING/FYVE/PHD"/>
</dbReference>
<dbReference type="GO" id="GO:0005664">
    <property type="term" value="C:nuclear origin of replication recognition complex"/>
    <property type="evidence" value="ECO:0007669"/>
    <property type="project" value="TreeGrafter"/>
</dbReference>
<dbReference type="InterPro" id="IPR011011">
    <property type="entry name" value="Znf_FYVE_PHD"/>
</dbReference>
<name>A0A7S3UHP9_9CHLO</name>
<dbReference type="GO" id="GO:0003688">
    <property type="term" value="F:DNA replication origin binding"/>
    <property type="evidence" value="ECO:0007669"/>
    <property type="project" value="TreeGrafter"/>
</dbReference>
<evidence type="ECO:0000256" key="13">
    <source>
        <dbReference type="RuleBase" id="RU365058"/>
    </source>
</evidence>
<dbReference type="InterPro" id="IPR027417">
    <property type="entry name" value="P-loop_NTPase"/>
</dbReference>
<evidence type="ECO:0000256" key="2">
    <source>
        <dbReference type="ARBA" id="ARBA00008398"/>
    </source>
</evidence>
<keyword evidence="9" id="KW-0460">Magnesium</keyword>
<dbReference type="GO" id="GO:0006270">
    <property type="term" value="P:DNA replication initiation"/>
    <property type="evidence" value="ECO:0007669"/>
    <property type="project" value="TreeGrafter"/>
</dbReference>
<dbReference type="Gene3D" id="3.40.50.300">
    <property type="entry name" value="P-loop containing nucleotide triphosphate hydrolases"/>
    <property type="match status" value="1"/>
</dbReference>
<dbReference type="SUPFAM" id="SSF57903">
    <property type="entry name" value="FYVE/PHD zinc finger"/>
    <property type="match status" value="1"/>
</dbReference>
<evidence type="ECO:0000256" key="10">
    <source>
        <dbReference type="ARBA" id="ARBA00023125"/>
    </source>
</evidence>
<comment type="function">
    <text evidence="13">Component of the origin recognition complex (ORC) that binds origins of replication. DNA-binding is ATP-dependent, however specific DNA sequences that define origins of replication have not been identified so far. ORC is required to assemble the pre-replication complex necessary to initiate DNA replication.</text>
</comment>
<dbReference type="PROSITE" id="PS51038">
    <property type="entry name" value="BAH"/>
    <property type="match status" value="1"/>
</dbReference>
<dbReference type="InterPro" id="IPR001025">
    <property type="entry name" value="BAH_dom"/>
</dbReference>